<keyword evidence="9 11" id="KW-0472">Membrane</keyword>
<comment type="subcellular location">
    <subcellularLocation>
        <location evidence="2">Membrane</location>
        <topology evidence="2">Multi-pass membrane protein</topology>
    </subcellularLocation>
</comment>
<feature type="compositionally biased region" description="Polar residues" evidence="10">
    <location>
        <begin position="122"/>
        <end position="139"/>
    </location>
</feature>
<evidence type="ECO:0000256" key="6">
    <source>
        <dbReference type="ARBA" id="ARBA00022801"/>
    </source>
</evidence>
<gene>
    <name evidence="13" type="ORF">F6J89_26900</name>
</gene>
<evidence type="ECO:0000259" key="12">
    <source>
        <dbReference type="Pfam" id="PF02163"/>
    </source>
</evidence>
<feature type="transmembrane region" description="Helical" evidence="11">
    <location>
        <begin position="233"/>
        <end position="253"/>
    </location>
</feature>
<feature type="transmembrane region" description="Helical" evidence="11">
    <location>
        <begin position="265"/>
        <end position="285"/>
    </location>
</feature>
<keyword evidence="6" id="KW-0378">Hydrolase</keyword>
<feature type="domain" description="Peptidase M50" evidence="12">
    <location>
        <begin position="275"/>
        <end position="444"/>
    </location>
</feature>
<evidence type="ECO:0000256" key="5">
    <source>
        <dbReference type="ARBA" id="ARBA00022692"/>
    </source>
</evidence>
<dbReference type="GO" id="GO:0008233">
    <property type="term" value="F:peptidase activity"/>
    <property type="evidence" value="ECO:0007669"/>
    <property type="project" value="UniProtKB-KW"/>
</dbReference>
<reference evidence="13" key="1">
    <citation type="submission" date="2019-11" db="EMBL/GenBank/DDBJ databases">
        <title>Genomic insights into an expanded diversity of filamentous marine cyanobacteria reveals the extraordinary biosynthetic potential of Moorea and Okeania.</title>
        <authorList>
            <person name="Ferreira Leao T."/>
            <person name="Wang M."/>
            <person name="Moss N."/>
            <person name="Da Silva R."/>
            <person name="Sanders J."/>
            <person name="Nurk S."/>
            <person name="Gurevich A."/>
            <person name="Humphrey G."/>
            <person name="Reher R."/>
            <person name="Zhu Q."/>
            <person name="Belda-Ferre P."/>
            <person name="Glukhov E."/>
            <person name="Rex R."/>
            <person name="Dorrestein P.C."/>
            <person name="Knight R."/>
            <person name="Pevzner P."/>
            <person name="Gerwick W.H."/>
            <person name="Gerwick L."/>
        </authorList>
    </citation>
    <scope>NUCLEOTIDE SEQUENCE</scope>
    <source>
        <strain evidence="13">SIO1C4</strain>
    </source>
</reference>
<dbReference type="GO" id="GO:0016020">
    <property type="term" value="C:membrane"/>
    <property type="evidence" value="ECO:0007669"/>
    <property type="project" value="UniProtKB-SubCell"/>
</dbReference>
<keyword evidence="8 11" id="KW-1133">Transmembrane helix</keyword>
<keyword evidence="4 13" id="KW-0645">Protease</keyword>
<feature type="transmembrane region" description="Helical" evidence="11">
    <location>
        <begin position="6"/>
        <end position="24"/>
    </location>
</feature>
<evidence type="ECO:0000256" key="10">
    <source>
        <dbReference type="SAM" id="MobiDB-lite"/>
    </source>
</evidence>
<dbReference type="CDD" id="cd06160">
    <property type="entry name" value="S2P-M50_like_2"/>
    <property type="match status" value="1"/>
</dbReference>
<feature type="transmembrane region" description="Helical" evidence="11">
    <location>
        <begin position="435"/>
        <end position="464"/>
    </location>
</feature>
<feature type="region of interest" description="Disordered" evidence="10">
    <location>
        <begin position="112"/>
        <end position="141"/>
    </location>
</feature>
<keyword evidence="5 11" id="KW-0812">Transmembrane</keyword>
<proteinExistence type="inferred from homology"/>
<organism evidence="13">
    <name type="scientific">Symploca sp. SIO1C4</name>
    <dbReference type="NCBI Taxonomy" id="2607765"/>
    <lineage>
        <taxon>Bacteria</taxon>
        <taxon>Bacillati</taxon>
        <taxon>Cyanobacteriota</taxon>
        <taxon>Cyanophyceae</taxon>
        <taxon>Coleofasciculales</taxon>
        <taxon>Coleofasciculaceae</taxon>
        <taxon>Symploca</taxon>
    </lineage>
</organism>
<keyword evidence="7" id="KW-0809">Transit peptide</keyword>
<comment type="similarity">
    <text evidence="3">Belongs to the peptidase M50B family.</text>
</comment>
<evidence type="ECO:0000256" key="7">
    <source>
        <dbReference type="ARBA" id="ARBA00022946"/>
    </source>
</evidence>
<evidence type="ECO:0000256" key="8">
    <source>
        <dbReference type="ARBA" id="ARBA00022989"/>
    </source>
</evidence>
<feature type="transmembrane region" description="Helical" evidence="11">
    <location>
        <begin position="36"/>
        <end position="54"/>
    </location>
</feature>
<evidence type="ECO:0000256" key="11">
    <source>
        <dbReference type="SAM" id="Phobius"/>
    </source>
</evidence>
<dbReference type="InterPro" id="IPR044838">
    <property type="entry name" value="EGY1-like"/>
</dbReference>
<feature type="transmembrane region" description="Helical" evidence="11">
    <location>
        <begin position="484"/>
        <end position="501"/>
    </location>
</feature>
<dbReference type="GO" id="GO:0006508">
    <property type="term" value="P:proteolysis"/>
    <property type="evidence" value="ECO:0007669"/>
    <property type="project" value="UniProtKB-KW"/>
</dbReference>
<evidence type="ECO:0000256" key="1">
    <source>
        <dbReference type="ARBA" id="ARBA00001947"/>
    </source>
</evidence>
<evidence type="ECO:0000313" key="13">
    <source>
        <dbReference type="EMBL" id="NER31151.1"/>
    </source>
</evidence>
<protein>
    <submittedName>
        <fullName evidence="13">Site-2 protease family protein</fullName>
    </submittedName>
</protein>
<feature type="transmembrane region" description="Helical" evidence="11">
    <location>
        <begin position="326"/>
        <end position="353"/>
    </location>
</feature>
<sequence>MFTGSETTVTALIMLVAIGVLAWGFKRARPYGKLGILAWLQSVVLTVPWLLFFGLMAAGIYINIIGIIFLLVASTGLYIFLGKRLRAAGQDAILQERATKLLNEKQQSADAHKLDEQAPANADNSNELPNGNNPITATATPIPDQDLKSIQGIFAIDTFFTTETIPYQEGVIFKGNMRGKDPEQVYSRLAGNLRDRCGDEYRLFLVEGPEGKPVVIVLPSSNDPQPTTLSQKILALVLLVATIATSLEAVGLLLNFDLFNNPERFAQVLPISSGIWAFLVLHELGHWWQARRYQVRMSLPFFIPSGQIGSFGAITRFESLLPNRSALFDISLAGPAASGIVSLVMLMMGLLLSHQGSIFQIPTQFFQSSVLVGSMARLFLGSSLQASIVDVHPLTIIGWLGLVVTALNLMPAGQLDGGRIVQAIYGRKIARRTTIATLIVLGIVALVNSANPLIFYWVLVILFLQRSPERPSLNEITEPDDTRAILALLALFLMVSTLIPLNPGLAERLGIGG</sequence>
<dbReference type="InterPro" id="IPR008915">
    <property type="entry name" value="Peptidase_M50"/>
</dbReference>
<dbReference type="EMBL" id="JAAHFQ010000732">
    <property type="protein sequence ID" value="NER31151.1"/>
    <property type="molecule type" value="Genomic_DNA"/>
</dbReference>
<dbReference type="PANTHER" id="PTHR31412:SF0">
    <property type="entry name" value="ZINC METALLOPROTEASE EGY1, CHLOROPLASTIC-RELATED"/>
    <property type="match status" value="1"/>
</dbReference>
<name>A0A6B3NNM7_9CYAN</name>
<feature type="transmembrane region" description="Helical" evidence="11">
    <location>
        <begin position="396"/>
        <end position="415"/>
    </location>
</feature>
<comment type="cofactor">
    <cofactor evidence="1">
        <name>Zn(2+)</name>
        <dbReference type="ChEBI" id="CHEBI:29105"/>
    </cofactor>
</comment>
<accession>A0A6B3NNM7</accession>
<feature type="transmembrane region" description="Helical" evidence="11">
    <location>
        <begin position="60"/>
        <end position="81"/>
    </location>
</feature>
<evidence type="ECO:0000256" key="2">
    <source>
        <dbReference type="ARBA" id="ARBA00004141"/>
    </source>
</evidence>
<evidence type="ECO:0000256" key="3">
    <source>
        <dbReference type="ARBA" id="ARBA00007931"/>
    </source>
</evidence>
<evidence type="ECO:0000256" key="4">
    <source>
        <dbReference type="ARBA" id="ARBA00022670"/>
    </source>
</evidence>
<dbReference type="AlphaFoldDB" id="A0A6B3NNM7"/>
<dbReference type="PANTHER" id="PTHR31412">
    <property type="entry name" value="ZINC METALLOPROTEASE EGY1"/>
    <property type="match status" value="1"/>
</dbReference>
<dbReference type="Pfam" id="PF02163">
    <property type="entry name" value="Peptidase_M50"/>
    <property type="match status" value="1"/>
</dbReference>
<comment type="caution">
    <text evidence="13">The sequence shown here is derived from an EMBL/GenBank/DDBJ whole genome shotgun (WGS) entry which is preliminary data.</text>
</comment>
<evidence type="ECO:0000256" key="9">
    <source>
        <dbReference type="ARBA" id="ARBA00023136"/>
    </source>
</evidence>